<dbReference type="Proteomes" id="UP000432464">
    <property type="component" value="Unassembled WGS sequence"/>
</dbReference>
<accession>A0A6I3L8J7</accession>
<dbReference type="AlphaFoldDB" id="A0A6I3L8J7"/>
<feature type="domain" description="TNT" evidence="2">
    <location>
        <begin position="161"/>
        <end position="270"/>
    </location>
</feature>
<evidence type="ECO:0000313" key="3">
    <source>
        <dbReference type="EMBL" id="MTE17084.1"/>
    </source>
</evidence>
<keyword evidence="4" id="KW-1185">Reference proteome</keyword>
<reference evidence="3 4" key="1">
    <citation type="submission" date="2019-11" db="EMBL/GenBank/DDBJ databases">
        <title>Nocardia sp. nov. CT2-14 isolated from soil.</title>
        <authorList>
            <person name="Kanchanasin P."/>
            <person name="Tanasupawat S."/>
            <person name="Yuki M."/>
            <person name="Kudo T."/>
        </authorList>
    </citation>
    <scope>NUCLEOTIDE SEQUENCE [LARGE SCALE GENOMIC DNA]</scope>
    <source>
        <strain evidence="3 4">CT2-14</strain>
    </source>
</reference>
<dbReference type="PANTHER" id="PTHR42059">
    <property type="entry name" value="TNT DOMAIN-CONTAINING PROTEIN"/>
    <property type="match status" value="1"/>
</dbReference>
<organism evidence="3 4">
    <name type="scientific">Nocardia aurantiaca</name>
    <dbReference type="NCBI Taxonomy" id="2675850"/>
    <lineage>
        <taxon>Bacteria</taxon>
        <taxon>Bacillati</taxon>
        <taxon>Actinomycetota</taxon>
        <taxon>Actinomycetes</taxon>
        <taxon>Mycobacteriales</taxon>
        <taxon>Nocardiaceae</taxon>
        <taxon>Nocardia</taxon>
    </lineage>
</organism>
<dbReference type="InterPro" id="IPR025331">
    <property type="entry name" value="TNT"/>
</dbReference>
<dbReference type="InterPro" id="IPR053024">
    <property type="entry name" value="Fungal_surface_NADase"/>
</dbReference>
<dbReference type="Pfam" id="PF14021">
    <property type="entry name" value="TNT"/>
    <property type="match status" value="1"/>
</dbReference>
<evidence type="ECO:0000259" key="2">
    <source>
        <dbReference type="Pfam" id="PF14021"/>
    </source>
</evidence>
<feature type="region of interest" description="Disordered" evidence="1">
    <location>
        <begin position="61"/>
        <end position="86"/>
    </location>
</feature>
<gene>
    <name evidence="3" type="ORF">GLP40_30640</name>
</gene>
<sequence>MAELGDTHCWMEMDSAAAPYAHRATSTFYYGGAVRYRSLLTTFFASLLLLVGSPITAQALPDSGSGSGSGSVPGSPCHPGTPPWAPSTDTWFDPNRHYLGPQPLPQTPPVSPLLAGYQRLGNLSEDQFVAKYVKADGSWNYPLDDGFVIVENRTAAHPDVLLPGMRVDRFGSTNGKFLSPVGTPFSARAIPPSNLITGTQSGEMTTQANYHVYCVLAPFRVEAGPAQPWFEQPGLGLQYVLDTSFQPFPEGEDGAHASVQWMIDHNLLVEEIPN</sequence>
<evidence type="ECO:0000256" key="1">
    <source>
        <dbReference type="SAM" id="MobiDB-lite"/>
    </source>
</evidence>
<dbReference type="PANTHER" id="PTHR42059:SF1">
    <property type="entry name" value="TNT DOMAIN-CONTAINING PROTEIN"/>
    <property type="match status" value="1"/>
</dbReference>
<evidence type="ECO:0000313" key="4">
    <source>
        <dbReference type="Proteomes" id="UP000432464"/>
    </source>
</evidence>
<dbReference type="GO" id="GO:0050135">
    <property type="term" value="F:NADP+ nucleosidase activity"/>
    <property type="evidence" value="ECO:0007669"/>
    <property type="project" value="InterPro"/>
</dbReference>
<dbReference type="EMBL" id="WMBB01000019">
    <property type="protein sequence ID" value="MTE17084.1"/>
    <property type="molecule type" value="Genomic_DNA"/>
</dbReference>
<comment type="caution">
    <text evidence="3">The sequence shown here is derived from an EMBL/GenBank/DDBJ whole genome shotgun (WGS) entry which is preliminary data.</text>
</comment>
<proteinExistence type="predicted"/>
<dbReference type="RefSeq" id="WP_154791498.1">
    <property type="nucleotide sequence ID" value="NZ_WMBB01000019.1"/>
</dbReference>
<protein>
    <submittedName>
        <fullName evidence="3">DUF4237 domain-containing protein</fullName>
    </submittedName>
</protein>
<name>A0A6I3L8J7_9NOCA</name>